<dbReference type="EMBL" id="JBHTIW010000026">
    <property type="protein sequence ID" value="MFD0922916.1"/>
    <property type="molecule type" value="Genomic_DNA"/>
</dbReference>
<dbReference type="Proteomes" id="UP001597018">
    <property type="component" value="Unassembled WGS sequence"/>
</dbReference>
<accession>A0ABW3G202</accession>
<keyword evidence="4" id="KW-1185">Reference proteome</keyword>
<evidence type="ECO:0000313" key="4">
    <source>
        <dbReference type="Proteomes" id="UP001597018"/>
    </source>
</evidence>
<dbReference type="Pfam" id="PF12079">
    <property type="entry name" value="DUF3558"/>
    <property type="match status" value="1"/>
</dbReference>
<protein>
    <submittedName>
        <fullName evidence="3">DUF3558 domain-containing protein</fullName>
    </submittedName>
</protein>
<feature type="signal peptide" evidence="2">
    <location>
        <begin position="1"/>
        <end position="24"/>
    </location>
</feature>
<feature type="chain" id="PRO_5047265750" evidence="2">
    <location>
        <begin position="25"/>
        <end position="190"/>
    </location>
</feature>
<dbReference type="InterPro" id="IPR024520">
    <property type="entry name" value="DUF3558"/>
</dbReference>
<dbReference type="RefSeq" id="WP_263251424.1">
    <property type="nucleotide sequence ID" value="NZ_BAABLT010000055.1"/>
</dbReference>
<feature type="region of interest" description="Disordered" evidence="1">
    <location>
        <begin position="34"/>
        <end position="57"/>
    </location>
</feature>
<evidence type="ECO:0000313" key="3">
    <source>
        <dbReference type="EMBL" id="MFD0922916.1"/>
    </source>
</evidence>
<comment type="caution">
    <text evidence="3">The sequence shown here is derived from an EMBL/GenBank/DDBJ whole genome shotgun (WGS) entry which is preliminary data.</text>
</comment>
<sequence>MNTLRRRPFVVLSAFLLAALTGCAAPVAGRPVPAAGFQDEPQPRSTPTPSADIPVPRRVDGIDPCGLLAPEDLAPLGGAAGGPLPHDPTPDTCTHPLASAPANAAGAGFGGPYRTAAARQPRGLPVSVDGHSTWLYCELVDTHQTCTATTAIRDDRTLLTLLSAQGSSAADTTDALYRLTEAALHRLPPG</sequence>
<proteinExistence type="predicted"/>
<dbReference type="PROSITE" id="PS51257">
    <property type="entry name" value="PROKAR_LIPOPROTEIN"/>
    <property type="match status" value="1"/>
</dbReference>
<name>A0ABW3G202_9PSEU</name>
<organism evidence="3 4">
    <name type="scientific">Saccharopolyspora rosea</name>
    <dbReference type="NCBI Taxonomy" id="524884"/>
    <lineage>
        <taxon>Bacteria</taxon>
        <taxon>Bacillati</taxon>
        <taxon>Actinomycetota</taxon>
        <taxon>Actinomycetes</taxon>
        <taxon>Pseudonocardiales</taxon>
        <taxon>Pseudonocardiaceae</taxon>
        <taxon>Saccharopolyspora</taxon>
    </lineage>
</organism>
<evidence type="ECO:0000256" key="1">
    <source>
        <dbReference type="SAM" id="MobiDB-lite"/>
    </source>
</evidence>
<keyword evidence="2" id="KW-0732">Signal</keyword>
<gene>
    <name evidence="3" type="ORF">ACFQ16_24485</name>
</gene>
<reference evidence="4" key="1">
    <citation type="journal article" date="2019" name="Int. J. Syst. Evol. Microbiol.">
        <title>The Global Catalogue of Microorganisms (GCM) 10K type strain sequencing project: providing services to taxonomists for standard genome sequencing and annotation.</title>
        <authorList>
            <consortium name="The Broad Institute Genomics Platform"/>
            <consortium name="The Broad Institute Genome Sequencing Center for Infectious Disease"/>
            <person name="Wu L."/>
            <person name="Ma J."/>
        </authorList>
    </citation>
    <scope>NUCLEOTIDE SEQUENCE [LARGE SCALE GENOMIC DNA]</scope>
    <source>
        <strain evidence="4">CCUG 56401</strain>
    </source>
</reference>
<evidence type="ECO:0000256" key="2">
    <source>
        <dbReference type="SAM" id="SignalP"/>
    </source>
</evidence>